<evidence type="ECO:0000313" key="12">
    <source>
        <dbReference type="EMBL" id="UGS37639.1"/>
    </source>
</evidence>
<feature type="transmembrane region" description="Helical" evidence="11">
    <location>
        <begin position="350"/>
        <end position="369"/>
    </location>
</feature>
<evidence type="ECO:0000256" key="5">
    <source>
        <dbReference type="ARBA" id="ARBA00022597"/>
    </source>
</evidence>
<feature type="transmembrane region" description="Helical" evidence="11">
    <location>
        <begin position="288"/>
        <end position="313"/>
    </location>
</feature>
<evidence type="ECO:0000256" key="11">
    <source>
        <dbReference type="SAM" id="Phobius"/>
    </source>
</evidence>
<keyword evidence="4" id="KW-0997">Cell inner membrane</keyword>
<organism evidence="12 13">
    <name type="scientific">Capillimicrobium parvum</name>
    <dbReference type="NCBI Taxonomy" id="2884022"/>
    <lineage>
        <taxon>Bacteria</taxon>
        <taxon>Bacillati</taxon>
        <taxon>Actinomycetota</taxon>
        <taxon>Thermoleophilia</taxon>
        <taxon>Solirubrobacterales</taxon>
        <taxon>Capillimicrobiaceae</taxon>
        <taxon>Capillimicrobium</taxon>
    </lineage>
</organism>
<dbReference type="InterPro" id="IPR001851">
    <property type="entry name" value="ABC_transp_permease"/>
</dbReference>
<dbReference type="KEGG" id="sbae:DSM104329_04059"/>
<evidence type="ECO:0000256" key="10">
    <source>
        <dbReference type="ARBA" id="ARBA00035686"/>
    </source>
</evidence>
<evidence type="ECO:0000256" key="1">
    <source>
        <dbReference type="ARBA" id="ARBA00004651"/>
    </source>
</evidence>
<keyword evidence="6 11" id="KW-0812">Transmembrane</keyword>
<dbReference type="GO" id="GO:0022857">
    <property type="term" value="F:transmembrane transporter activity"/>
    <property type="evidence" value="ECO:0007669"/>
    <property type="project" value="InterPro"/>
</dbReference>
<feature type="transmembrane region" description="Helical" evidence="11">
    <location>
        <begin position="110"/>
        <end position="130"/>
    </location>
</feature>
<dbReference type="Pfam" id="PF02653">
    <property type="entry name" value="BPD_transp_2"/>
    <property type="match status" value="1"/>
</dbReference>
<feature type="transmembrane region" description="Helical" evidence="11">
    <location>
        <begin position="137"/>
        <end position="158"/>
    </location>
</feature>
<feature type="transmembrane region" description="Helical" evidence="11">
    <location>
        <begin position="325"/>
        <end position="343"/>
    </location>
</feature>
<evidence type="ECO:0000256" key="6">
    <source>
        <dbReference type="ARBA" id="ARBA00022692"/>
    </source>
</evidence>
<proteinExistence type="predicted"/>
<feature type="transmembrane region" description="Helical" evidence="11">
    <location>
        <begin position="178"/>
        <end position="198"/>
    </location>
</feature>
<dbReference type="PANTHER" id="PTHR32196">
    <property type="entry name" value="ABC TRANSPORTER PERMEASE PROTEIN YPHD-RELATED-RELATED"/>
    <property type="match status" value="1"/>
</dbReference>
<protein>
    <recommendedName>
        <fullName evidence="10">Xylose transport system permease protein XylH</fullName>
    </recommendedName>
</protein>
<dbReference type="EMBL" id="CP087164">
    <property type="protein sequence ID" value="UGS37639.1"/>
    <property type="molecule type" value="Genomic_DNA"/>
</dbReference>
<evidence type="ECO:0000313" key="13">
    <source>
        <dbReference type="Proteomes" id="UP001162834"/>
    </source>
</evidence>
<sequence length="402" mass="41778">MSTSTPTVEAEAMPRSPREFLARFTQGEFGSLRVLITLAVIWIIFAIANDRFLTAINLTNLTLQIAGIGLISVGVVLVLLLGEIDLSVGIVSGLCAAIMAVLNVKHGWPAVPAIAAGLVAGILIGAFQGFVHTRFGIPSFVVTLAGLLGWQGVLLWVLGDTGTINLTAPLIVDLAGTFFSDVVGWIIAVALIVAYAAIALSGRIGRVRAGLEAPPVGAIVFRIVLVAVPVLVTVWIVNQDRGLPLALVILVGFVIAFDYLTRRTRFGRHIYAVGGNEEAARRAGINTAAVRTVVFSLASLMAACGGIMLASRLLAVNQSSGGSDLLLLAIAGPVIAGTSLFGGRGTVWSALLGALVIGSISNGMDLLALSSDVKFMVTGAVLLLAVIVDSLTSSRRRRAGRV</sequence>
<keyword evidence="13" id="KW-1185">Reference proteome</keyword>
<evidence type="ECO:0000256" key="4">
    <source>
        <dbReference type="ARBA" id="ARBA00022519"/>
    </source>
</evidence>
<name>A0A9E6Y075_9ACTN</name>
<evidence type="ECO:0000256" key="7">
    <source>
        <dbReference type="ARBA" id="ARBA00022989"/>
    </source>
</evidence>
<dbReference type="AlphaFoldDB" id="A0A9E6Y075"/>
<reference evidence="12" key="1">
    <citation type="journal article" date="2022" name="Int. J. Syst. Evol. Microbiol.">
        <title>Pseudomonas aegrilactucae sp. nov. and Pseudomonas morbosilactucae sp. nov., pathogens causing bacterial rot of lettuce in Japan.</title>
        <authorList>
            <person name="Sawada H."/>
            <person name="Fujikawa T."/>
            <person name="Satou M."/>
        </authorList>
    </citation>
    <scope>NUCLEOTIDE SEQUENCE</scope>
    <source>
        <strain evidence="12">0166_1</strain>
    </source>
</reference>
<feature type="transmembrane region" description="Helical" evidence="11">
    <location>
        <begin position="61"/>
        <end position="81"/>
    </location>
</feature>
<feature type="transmembrane region" description="Helical" evidence="11">
    <location>
        <begin position="375"/>
        <end position="392"/>
    </location>
</feature>
<keyword evidence="7 11" id="KW-1133">Transmembrane helix</keyword>
<dbReference type="GO" id="GO:0005886">
    <property type="term" value="C:plasma membrane"/>
    <property type="evidence" value="ECO:0007669"/>
    <property type="project" value="UniProtKB-SubCell"/>
</dbReference>
<keyword evidence="8 11" id="KW-0472">Membrane</keyword>
<dbReference type="PANTHER" id="PTHR32196:SF32">
    <property type="entry name" value="XYLOSE TRANSPORT SYSTEM PERMEASE PROTEIN XYLH"/>
    <property type="match status" value="1"/>
</dbReference>
<accession>A0A9E6Y075</accession>
<dbReference type="RefSeq" id="WP_259311688.1">
    <property type="nucleotide sequence ID" value="NZ_CP087164.1"/>
</dbReference>
<keyword evidence="5" id="KW-0762">Sugar transport</keyword>
<evidence type="ECO:0000256" key="8">
    <source>
        <dbReference type="ARBA" id="ARBA00023136"/>
    </source>
</evidence>
<dbReference type="CDD" id="cd06579">
    <property type="entry name" value="TM_PBP1_transp_AraH_like"/>
    <property type="match status" value="1"/>
</dbReference>
<feature type="transmembrane region" description="Helical" evidence="11">
    <location>
        <begin position="86"/>
        <end position="104"/>
    </location>
</feature>
<evidence type="ECO:0000256" key="9">
    <source>
        <dbReference type="ARBA" id="ARBA00035611"/>
    </source>
</evidence>
<comment type="function">
    <text evidence="9">Part of the binding-protein-dependent transport system for D-xylose. Probably responsible for the translocation of the substrate across the membrane.</text>
</comment>
<evidence type="ECO:0000256" key="2">
    <source>
        <dbReference type="ARBA" id="ARBA00022448"/>
    </source>
</evidence>
<comment type="subcellular location">
    <subcellularLocation>
        <location evidence="1">Cell membrane</location>
        <topology evidence="1">Multi-pass membrane protein</topology>
    </subcellularLocation>
</comment>
<feature type="transmembrane region" description="Helical" evidence="11">
    <location>
        <begin position="30"/>
        <end position="49"/>
    </location>
</feature>
<gene>
    <name evidence="12" type="primary">xylH</name>
    <name evidence="12" type="ORF">DSM104329_04059</name>
</gene>
<feature type="transmembrane region" description="Helical" evidence="11">
    <location>
        <begin position="243"/>
        <end position="261"/>
    </location>
</feature>
<feature type="transmembrane region" description="Helical" evidence="11">
    <location>
        <begin position="219"/>
        <end position="237"/>
    </location>
</feature>
<keyword evidence="3" id="KW-1003">Cell membrane</keyword>
<keyword evidence="2" id="KW-0813">Transport</keyword>
<evidence type="ECO:0000256" key="3">
    <source>
        <dbReference type="ARBA" id="ARBA00022475"/>
    </source>
</evidence>
<dbReference type="Proteomes" id="UP001162834">
    <property type="component" value="Chromosome"/>
</dbReference>